<protein>
    <submittedName>
        <fullName evidence="1">Uncharacterized protein</fullName>
    </submittedName>
</protein>
<proteinExistence type="predicted"/>
<name>A0A7H8XEI1_9ACTN</name>
<sequence>MSVQMWTTKTGQVWHADPECTRVKVRGREMVYRQPESGGLDQLSLPDGLHCYPPGALATYRRAADKLLRYGADTQAAEARLADGDLYFGLLDHDPHYFWSAADEVLISGELAAYWEAARRRRERLVEKVRQEASPTTQRAAMAALAAWVREGRQAVPNPRRTHRTRPRNPTPDTAW</sequence>
<dbReference type="Proteomes" id="UP000509335">
    <property type="component" value="Chromosome"/>
</dbReference>
<reference evidence="1 2" key="1">
    <citation type="submission" date="2020-07" db="EMBL/GenBank/DDBJ databases">
        <title>A bifunctional nitrone conjugated secondary metabolite targeting the ribosome.</title>
        <authorList>
            <person name="Limbrick E.M."/>
            <person name="Graf M."/>
            <person name="Derewacz D.K."/>
            <person name="Nguyen F."/>
            <person name="Spraggins J.M."/>
            <person name="Wieland M."/>
            <person name="Ynigez-Gutierrez A.E."/>
            <person name="Reisman B.J."/>
            <person name="Zinshteyn B."/>
            <person name="McCulloch K."/>
            <person name="Iverson T.M."/>
            <person name="Green R."/>
            <person name="Wilson D.N."/>
            <person name="Bachmann B.O."/>
        </authorList>
    </citation>
    <scope>NUCLEOTIDE SEQUENCE [LARGE SCALE GENOMIC DNA]</scope>
    <source>
        <strain evidence="2">aurantiaca</strain>
    </source>
</reference>
<gene>
    <name evidence="1" type="ORF">HXZ27_03710</name>
</gene>
<evidence type="ECO:0000313" key="1">
    <source>
        <dbReference type="EMBL" id="QLD23433.1"/>
    </source>
</evidence>
<dbReference type="EMBL" id="CP058322">
    <property type="protein sequence ID" value="QLD23433.1"/>
    <property type="molecule type" value="Genomic_DNA"/>
</dbReference>
<dbReference type="AlphaFoldDB" id="A0A7H8XEI1"/>
<organism evidence="1 2">
    <name type="scientific">Micromonospora carbonacea</name>
    <dbReference type="NCBI Taxonomy" id="47853"/>
    <lineage>
        <taxon>Bacteria</taxon>
        <taxon>Bacillati</taxon>
        <taxon>Actinomycetota</taxon>
        <taxon>Actinomycetes</taxon>
        <taxon>Micromonosporales</taxon>
        <taxon>Micromonosporaceae</taxon>
        <taxon>Micromonospora</taxon>
    </lineage>
</organism>
<evidence type="ECO:0000313" key="2">
    <source>
        <dbReference type="Proteomes" id="UP000509335"/>
    </source>
</evidence>
<dbReference type="KEGG" id="mcab:HXZ27_03710"/>
<accession>A0A7H8XEI1</accession>